<reference evidence="5 6" key="1">
    <citation type="journal article" date="2018" name="Nat. Ecol. Evol.">
        <title>Pezizomycetes genomes reveal the molecular basis of ectomycorrhizal truffle lifestyle.</title>
        <authorList>
            <person name="Murat C."/>
            <person name="Payen T."/>
            <person name="Noel B."/>
            <person name="Kuo A."/>
            <person name="Morin E."/>
            <person name="Chen J."/>
            <person name="Kohler A."/>
            <person name="Krizsan K."/>
            <person name="Balestrini R."/>
            <person name="Da Silva C."/>
            <person name="Montanini B."/>
            <person name="Hainaut M."/>
            <person name="Levati E."/>
            <person name="Barry K.W."/>
            <person name="Belfiori B."/>
            <person name="Cichocki N."/>
            <person name="Clum A."/>
            <person name="Dockter R.B."/>
            <person name="Fauchery L."/>
            <person name="Guy J."/>
            <person name="Iotti M."/>
            <person name="Le Tacon F."/>
            <person name="Lindquist E.A."/>
            <person name="Lipzen A."/>
            <person name="Malagnac F."/>
            <person name="Mello A."/>
            <person name="Molinier V."/>
            <person name="Miyauchi S."/>
            <person name="Poulain J."/>
            <person name="Riccioni C."/>
            <person name="Rubini A."/>
            <person name="Sitrit Y."/>
            <person name="Splivallo R."/>
            <person name="Traeger S."/>
            <person name="Wang M."/>
            <person name="Zifcakova L."/>
            <person name="Wipf D."/>
            <person name="Zambonelli A."/>
            <person name="Paolocci F."/>
            <person name="Nowrousian M."/>
            <person name="Ottonello S."/>
            <person name="Baldrian P."/>
            <person name="Spatafora J.W."/>
            <person name="Henrissat B."/>
            <person name="Nagy L.G."/>
            <person name="Aury J.M."/>
            <person name="Wincker P."/>
            <person name="Grigoriev I.V."/>
            <person name="Bonfante P."/>
            <person name="Martin F.M."/>
        </authorList>
    </citation>
    <scope>NUCLEOTIDE SEQUENCE [LARGE SCALE GENOMIC DNA]</scope>
    <source>
        <strain evidence="5 6">RN42</strain>
    </source>
</reference>
<dbReference type="STRING" id="1160509.A0A3N4IBZ9"/>
<keyword evidence="1" id="KW-0677">Repeat</keyword>
<proteinExistence type="predicted"/>
<evidence type="ECO:0000256" key="1">
    <source>
        <dbReference type="ARBA" id="ARBA00022737"/>
    </source>
</evidence>
<feature type="region of interest" description="Disordered" evidence="3">
    <location>
        <begin position="1"/>
        <end position="31"/>
    </location>
</feature>
<dbReference type="InterPro" id="IPR056125">
    <property type="entry name" value="DUF7708"/>
</dbReference>
<sequence length="548" mass="62448">MTPRTVRTGDSDVDALTSGINTQPSSPPTTTAATKGFLTAIAKFKGNLTDKEKAEFDNITTEKHVWDSLKQIQSKQATKNRMLNMNRIKQFIEGLSRYMRLVSCIALGSHDIGAFIWGPLRRLLEKASDFADGFIAIMRSLEQIGEHLPRFEKYSELFKYDERIQEVISWLYGDILEFYLGVLEILRNKLWKVFFRMQWETFDARLNILIGNMKARRKLIDSEAQAAEIEAAQKHRSEEERRQREIEKDNELRQLAELGRLLYSSSSSDDKAGLLEKVCPGTGEWILTHDLVRRWLNGDMALIWITGKPGSGKSVISSIIANELEMNVKSSGNSVALYFFCRGTDGRKSSSLSAVQSLLYQYVEAVPSALPYVYDEVIMRRKVSQRSLATLFESILTMGDPDLPVFLLIDGLDELPIEDIRFLLKTTLHVTGVATSRKRVLVSSRRNVPGMEKAKPRTKKSIWAMEIEGHNDNDIEFYIRSELEEIIEDHDLTIRHPELAKRMVSTLIKGADGMFLWAHLVIDGLLKRRTVAELEQTLTKLPKELMDV</sequence>
<dbReference type="AlphaFoldDB" id="A0A3N4IBZ9"/>
<evidence type="ECO:0000313" key="5">
    <source>
        <dbReference type="EMBL" id="RPA81741.1"/>
    </source>
</evidence>
<keyword evidence="6" id="KW-1185">Reference proteome</keyword>
<dbReference type="Pfam" id="PF24809">
    <property type="entry name" value="DUF7708"/>
    <property type="match status" value="1"/>
</dbReference>
<dbReference type="PROSITE" id="PS50837">
    <property type="entry name" value="NACHT"/>
    <property type="match status" value="1"/>
</dbReference>
<dbReference type="InterPro" id="IPR027417">
    <property type="entry name" value="P-loop_NTPase"/>
</dbReference>
<dbReference type="InterPro" id="IPR007111">
    <property type="entry name" value="NACHT_NTPase"/>
</dbReference>
<keyword evidence="2" id="KW-0175">Coiled coil</keyword>
<dbReference type="InterPro" id="IPR056884">
    <property type="entry name" value="NPHP3-like_N"/>
</dbReference>
<accession>A0A3N4IBZ9</accession>
<dbReference type="PANTHER" id="PTHR10039:SF14">
    <property type="entry name" value="NACHT DOMAIN-CONTAINING PROTEIN"/>
    <property type="match status" value="1"/>
</dbReference>
<evidence type="ECO:0000256" key="2">
    <source>
        <dbReference type="SAM" id="Coils"/>
    </source>
</evidence>
<dbReference type="PANTHER" id="PTHR10039">
    <property type="entry name" value="AMELOGENIN"/>
    <property type="match status" value="1"/>
</dbReference>
<dbReference type="Pfam" id="PF24883">
    <property type="entry name" value="NPHP3_N"/>
    <property type="match status" value="1"/>
</dbReference>
<dbReference type="Proteomes" id="UP000275078">
    <property type="component" value="Unassembled WGS sequence"/>
</dbReference>
<dbReference type="OrthoDB" id="21416at2759"/>
<evidence type="ECO:0000313" key="6">
    <source>
        <dbReference type="Proteomes" id="UP000275078"/>
    </source>
</evidence>
<feature type="coiled-coil region" evidence="2">
    <location>
        <begin position="212"/>
        <end position="249"/>
    </location>
</feature>
<protein>
    <recommendedName>
        <fullName evidence="4">NACHT domain-containing protein</fullName>
    </recommendedName>
</protein>
<organism evidence="5 6">
    <name type="scientific">Ascobolus immersus RN42</name>
    <dbReference type="NCBI Taxonomy" id="1160509"/>
    <lineage>
        <taxon>Eukaryota</taxon>
        <taxon>Fungi</taxon>
        <taxon>Dikarya</taxon>
        <taxon>Ascomycota</taxon>
        <taxon>Pezizomycotina</taxon>
        <taxon>Pezizomycetes</taxon>
        <taxon>Pezizales</taxon>
        <taxon>Ascobolaceae</taxon>
        <taxon>Ascobolus</taxon>
    </lineage>
</organism>
<evidence type="ECO:0000256" key="3">
    <source>
        <dbReference type="SAM" id="MobiDB-lite"/>
    </source>
</evidence>
<gene>
    <name evidence="5" type="ORF">BJ508DRAFT_110025</name>
</gene>
<dbReference type="SUPFAM" id="SSF52540">
    <property type="entry name" value="P-loop containing nucleoside triphosphate hydrolases"/>
    <property type="match status" value="1"/>
</dbReference>
<dbReference type="Gene3D" id="3.40.50.300">
    <property type="entry name" value="P-loop containing nucleotide triphosphate hydrolases"/>
    <property type="match status" value="1"/>
</dbReference>
<name>A0A3N4IBZ9_ASCIM</name>
<feature type="domain" description="NACHT" evidence="4">
    <location>
        <begin position="301"/>
        <end position="445"/>
    </location>
</feature>
<evidence type="ECO:0000259" key="4">
    <source>
        <dbReference type="PROSITE" id="PS50837"/>
    </source>
</evidence>
<dbReference type="EMBL" id="ML119677">
    <property type="protein sequence ID" value="RPA81741.1"/>
    <property type="molecule type" value="Genomic_DNA"/>
</dbReference>